<keyword evidence="4" id="KW-1185">Reference proteome</keyword>
<organism evidence="3 4">
    <name type="scientific">Vigna unguiculata</name>
    <name type="common">Cowpea</name>
    <dbReference type="NCBI Taxonomy" id="3917"/>
    <lineage>
        <taxon>Eukaryota</taxon>
        <taxon>Viridiplantae</taxon>
        <taxon>Streptophyta</taxon>
        <taxon>Embryophyta</taxon>
        <taxon>Tracheophyta</taxon>
        <taxon>Spermatophyta</taxon>
        <taxon>Magnoliopsida</taxon>
        <taxon>eudicotyledons</taxon>
        <taxon>Gunneridae</taxon>
        <taxon>Pentapetalae</taxon>
        <taxon>rosids</taxon>
        <taxon>fabids</taxon>
        <taxon>Fabales</taxon>
        <taxon>Fabaceae</taxon>
        <taxon>Papilionoideae</taxon>
        <taxon>50 kb inversion clade</taxon>
        <taxon>NPAAA clade</taxon>
        <taxon>indigoferoid/millettioid clade</taxon>
        <taxon>Phaseoleae</taxon>
        <taxon>Vigna</taxon>
    </lineage>
</organism>
<evidence type="ECO:0000313" key="4">
    <source>
        <dbReference type="Proteomes" id="UP000501690"/>
    </source>
</evidence>
<keyword evidence="2" id="KW-1133">Transmembrane helix</keyword>
<protein>
    <submittedName>
        <fullName evidence="3">Uncharacterized protein</fullName>
    </submittedName>
</protein>
<evidence type="ECO:0000256" key="2">
    <source>
        <dbReference type="SAM" id="Phobius"/>
    </source>
</evidence>
<evidence type="ECO:0000313" key="3">
    <source>
        <dbReference type="EMBL" id="QCD82626.1"/>
    </source>
</evidence>
<keyword evidence="2" id="KW-0472">Membrane</keyword>
<name>A0A4D6L2D1_VIGUN</name>
<reference evidence="3 4" key="1">
    <citation type="submission" date="2019-04" db="EMBL/GenBank/DDBJ databases">
        <title>An improved genome assembly and genetic linkage map for asparagus bean, Vigna unguiculata ssp. sesquipedialis.</title>
        <authorList>
            <person name="Xia Q."/>
            <person name="Zhang R."/>
            <person name="Dong Y."/>
        </authorList>
    </citation>
    <scope>NUCLEOTIDE SEQUENCE [LARGE SCALE GENOMIC DNA]</scope>
    <source>
        <tissue evidence="3">Leaf</tissue>
    </source>
</reference>
<keyword evidence="2" id="KW-0812">Transmembrane</keyword>
<dbReference type="AlphaFoldDB" id="A0A4D6L2D1"/>
<sequence>MPFRAQLEECYAWLSNSRGCRSVALLELFFLALAIAFPFTVVRHRFSASASPRRRVQVSSPSRPGRLAVASRSPHRRARFASPSCFCRAAVAFVSPLSRLAVVNASPRRRQQ</sequence>
<feature type="transmembrane region" description="Helical" evidence="2">
    <location>
        <begin position="23"/>
        <end position="42"/>
    </location>
</feature>
<accession>A0A4D6L2D1</accession>
<dbReference type="EMBL" id="CP039346">
    <property type="protein sequence ID" value="QCD82626.1"/>
    <property type="molecule type" value="Genomic_DNA"/>
</dbReference>
<dbReference type="Proteomes" id="UP000501690">
    <property type="component" value="Linkage Group LG2"/>
</dbReference>
<evidence type="ECO:0000256" key="1">
    <source>
        <dbReference type="SAM" id="MobiDB-lite"/>
    </source>
</evidence>
<gene>
    <name evidence="3" type="ORF">DEO72_LG2g2966</name>
</gene>
<feature type="region of interest" description="Disordered" evidence="1">
    <location>
        <begin position="47"/>
        <end position="71"/>
    </location>
</feature>
<proteinExistence type="predicted"/>
<feature type="compositionally biased region" description="Basic residues" evidence="1">
    <location>
        <begin position="47"/>
        <end position="56"/>
    </location>
</feature>